<protein>
    <submittedName>
        <fullName evidence="1">Uncharacterized protein</fullName>
    </submittedName>
</protein>
<sequence>MRGNACEAVLIGLLGRMSISGGSVATHQVWARVRAWVSPVFRPPCLQPATMDSWGCDPLRDEWYKDPRAERRNA</sequence>
<proteinExistence type="predicted"/>
<dbReference type="STRING" id="479434.Sthe_3415"/>
<dbReference type="InParanoid" id="D1CAH2"/>
<dbReference type="KEGG" id="sti:Sthe_3415"/>
<keyword evidence="2" id="KW-1185">Reference proteome</keyword>
<dbReference type="Proteomes" id="UP000002027">
    <property type="component" value="Chromosome 2"/>
</dbReference>
<organism evidence="1 2">
    <name type="scientific">Sphaerobacter thermophilus (strain ATCC 49802 / DSM 20745 / KCCM 41009 / NCIMB 13125 / S 6022)</name>
    <dbReference type="NCBI Taxonomy" id="479434"/>
    <lineage>
        <taxon>Bacteria</taxon>
        <taxon>Pseudomonadati</taxon>
        <taxon>Thermomicrobiota</taxon>
        <taxon>Thermomicrobia</taxon>
        <taxon>Sphaerobacterales</taxon>
        <taxon>Sphaerobacterineae</taxon>
        <taxon>Sphaerobacteraceae</taxon>
        <taxon>Sphaerobacter</taxon>
    </lineage>
</organism>
<name>D1CAH2_SPHTD</name>
<reference evidence="2" key="1">
    <citation type="submission" date="2009-11" db="EMBL/GenBank/DDBJ databases">
        <title>The complete chromosome 2 of Sphaerobacter thermophilus DSM 20745.</title>
        <authorList>
            <person name="Lucas S."/>
            <person name="Copeland A."/>
            <person name="Lapidus A."/>
            <person name="Glavina del Rio T."/>
            <person name="Dalin E."/>
            <person name="Tice H."/>
            <person name="Bruce D."/>
            <person name="Goodwin L."/>
            <person name="Pitluck S."/>
            <person name="Kyrpides N."/>
            <person name="Mavromatis K."/>
            <person name="Ivanova N."/>
            <person name="Mikhailova N."/>
            <person name="LaButti K.M."/>
            <person name="Clum A."/>
            <person name="Sun H.I."/>
            <person name="Brettin T."/>
            <person name="Detter J.C."/>
            <person name="Han C."/>
            <person name="Larimer F."/>
            <person name="Land M."/>
            <person name="Hauser L."/>
            <person name="Markowitz V."/>
            <person name="Cheng J.F."/>
            <person name="Hugenholtz P."/>
            <person name="Woyke T."/>
            <person name="Wu D."/>
            <person name="Steenblock K."/>
            <person name="Schneider S."/>
            <person name="Pukall R."/>
            <person name="Goeker M."/>
            <person name="Klenk H.P."/>
            <person name="Eisen J.A."/>
        </authorList>
    </citation>
    <scope>NUCLEOTIDE SEQUENCE [LARGE SCALE GENOMIC DNA]</scope>
    <source>
        <strain evidence="2">ATCC 49802 / DSM 20745 / S 6022</strain>
    </source>
</reference>
<reference evidence="1 2" key="2">
    <citation type="journal article" date="2010" name="Stand. Genomic Sci.">
        <title>Complete genome sequence of Desulfohalobium retbaense type strain (HR(100)).</title>
        <authorList>
            <person name="Spring S."/>
            <person name="Nolan M."/>
            <person name="Lapidus A."/>
            <person name="Glavina Del Rio T."/>
            <person name="Copeland A."/>
            <person name="Tice H."/>
            <person name="Cheng J.F."/>
            <person name="Lucas S."/>
            <person name="Land M."/>
            <person name="Chen F."/>
            <person name="Bruce D."/>
            <person name="Goodwin L."/>
            <person name="Pitluck S."/>
            <person name="Ivanova N."/>
            <person name="Mavromatis K."/>
            <person name="Mikhailova N."/>
            <person name="Pati A."/>
            <person name="Chen A."/>
            <person name="Palaniappan K."/>
            <person name="Hauser L."/>
            <person name="Chang Y.J."/>
            <person name="Jeffries C.D."/>
            <person name="Munk C."/>
            <person name="Kiss H."/>
            <person name="Chain P."/>
            <person name="Han C."/>
            <person name="Brettin T."/>
            <person name="Detter J.C."/>
            <person name="Schuler E."/>
            <person name="Goker M."/>
            <person name="Rohde M."/>
            <person name="Bristow J."/>
            <person name="Eisen J.A."/>
            <person name="Markowitz V."/>
            <person name="Hugenholtz P."/>
            <person name="Kyrpides N.C."/>
            <person name="Klenk H.P."/>
        </authorList>
    </citation>
    <scope>NUCLEOTIDE SEQUENCE [LARGE SCALE GENOMIC DNA]</scope>
    <source>
        <strain evidence="2">ATCC 49802 / DSM 20745 / S 6022</strain>
    </source>
</reference>
<evidence type="ECO:0000313" key="1">
    <source>
        <dbReference type="EMBL" id="ACZ40815.1"/>
    </source>
</evidence>
<accession>D1CAH2</accession>
<dbReference type="AlphaFoldDB" id="D1CAH2"/>
<evidence type="ECO:0000313" key="2">
    <source>
        <dbReference type="Proteomes" id="UP000002027"/>
    </source>
</evidence>
<dbReference type="EMBL" id="CP001824">
    <property type="protein sequence ID" value="ACZ40815.1"/>
    <property type="molecule type" value="Genomic_DNA"/>
</dbReference>
<dbReference type="HOGENOM" id="CLU_2685974_0_0_0"/>
<gene>
    <name evidence="1" type="ordered locus">Sthe_3415</name>
</gene>